<accession>A0A7W9FMK6</accession>
<keyword evidence="2" id="KW-0012">Acyltransferase</keyword>
<gene>
    <name evidence="4" type="ORF">GGQ63_002538</name>
</gene>
<dbReference type="EMBL" id="JACHOO010000005">
    <property type="protein sequence ID" value="MBB5753468.1"/>
    <property type="molecule type" value="Genomic_DNA"/>
</dbReference>
<dbReference type="GO" id="GO:0016747">
    <property type="term" value="F:acyltransferase activity, transferring groups other than amino-acyl groups"/>
    <property type="evidence" value="ECO:0007669"/>
    <property type="project" value="InterPro"/>
</dbReference>
<protein>
    <submittedName>
        <fullName evidence="4">GNAT superfamily N-acetyltransferase</fullName>
    </submittedName>
</protein>
<dbReference type="InterPro" id="IPR016181">
    <property type="entry name" value="Acyl_CoA_acyltransferase"/>
</dbReference>
<keyword evidence="1 4" id="KW-0808">Transferase</keyword>
<dbReference type="Proteomes" id="UP000523821">
    <property type="component" value="Unassembled WGS sequence"/>
</dbReference>
<evidence type="ECO:0000256" key="2">
    <source>
        <dbReference type="ARBA" id="ARBA00023315"/>
    </source>
</evidence>
<reference evidence="4 5" key="1">
    <citation type="submission" date="2020-08" db="EMBL/GenBank/DDBJ databases">
        <title>Genomic Encyclopedia of Type Strains, Phase IV (KMG-IV): sequencing the most valuable type-strain genomes for metagenomic binning, comparative biology and taxonomic classification.</title>
        <authorList>
            <person name="Goeker M."/>
        </authorList>
    </citation>
    <scope>NUCLEOTIDE SEQUENCE [LARGE SCALE GENOMIC DNA]</scope>
    <source>
        <strain evidence="4 5">DSM 16268</strain>
    </source>
</reference>
<feature type="domain" description="N-acetyltransferase" evidence="3">
    <location>
        <begin position="4"/>
        <end position="155"/>
    </location>
</feature>
<dbReference type="SUPFAM" id="SSF55729">
    <property type="entry name" value="Acyl-CoA N-acyltransferases (Nat)"/>
    <property type="match status" value="1"/>
</dbReference>
<dbReference type="PROSITE" id="PS51186">
    <property type="entry name" value="GNAT"/>
    <property type="match status" value="1"/>
</dbReference>
<sequence length="155" mass="17274">MTTIAIEKLALADARELAPLIAAYVQDMKRGAPRRPDEYYAEMLLTDRAAELLGARIEGRLVGFAVFYDLPDAMTGMRLGQLDHIFVIHEERNRGIARGLIDALKQEGRRRGWLSLRWTVPAKTPSPPRLVEALAVPAPSKSFLIEIERAPTVQG</sequence>
<dbReference type="InterPro" id="IPR050832">
    <property type="entry name" value="Bact_Acetyltransf"/>
</dbReference>
<dbReference type="Gene3D" id="3.40.630.30">
    <property type="match status" value="1"/>
</dbReference>
<evidence type="ECO:0000256" key="1">
    <source>
        <dbReference type="ARBA" id="ARBA00022679"/>
    </source>
</evidence>
<dbReference type="CDD" id="cd04301">
    <property type="entry name" value="NAT_SF"/>
    <property type="match status" value="1"/>
</dbReference>
<dbReference type="RefSeq" id="WP_183856348.1">
    <property type="nucleotide sequence ID" value="NZ_JACHOO010000005.1"/>
</dbReference>
<dbReference type="Pfam" id="PF00583">
    <property type="entry name" value="Acetyltransf_1"/>
    <property type="match status" value="1"/>
</dbReference>
<dbReference type="PANTHER" id="PTHR43877">
    <property type="entry name" value="AMINOALKYLPHOSPHONATE N-ACETYLTRANSFERASE-RELATED-RELATED"/>
    <property type="match status" value="1"/>
</dbReference>
<dbReference type="InterPro" id="IPR000182">
    <property type="entry name" value="GNAT_dom"/>
</dbReference>
<name>A0A7W9FMK6_9HYPH</name>
<dbReference type="AlphaFoldDB" id="A0A7W9FMK6"/>
<keyword evidence="5" id="KW-1185">Reference proteome</keyword>
<evidence type="ECO:0000313" key="5">
    <source>
        <dbReference type="Proteomes" id="UP000523821"/>
    </source>
</evidence>
<proteinExistence type="predicted"/>
<evidence type="ECO:0000313" key="4">
    <source>
        <dbReference type="EMBL" id="MBB5753468.1"/>
    </source>
</evidence>
<comment type="caution">
    <text evidence="4">The sequence shown here is derived from an EMBL/GenBank/DDBJ whole genome shotgun (WGS) entry which is preliminary data.</text>
</comment>
<evidence type="ECO:0000259" key="3">
    <source>
        <dbReference type="PROSITE" id="PS51186"/>
    </source>
</evidence>
<organism evidence="4 5">
    <name type="scientific">Prosthecomicrobium pneumaticum</name>
    <dbReference type="NCBI Taxonomy" id="81895"/>
    <lineage>
        <taxon>Bacteria</taxon>
        <taxon>Pseudomonadati</taxon>
        <taxon>Pseudomonadota</taxon>
        <taxon>Alphaproteobacteria</taxon>
        <taxon>Hyphomicrobiales</taxon>
        <taxon>Kaistiaceae</taxon>
        <taxon>Prosthecomicrobium</taxon>
    </lineage>
</organism>